<organism evidence="5 6">
    <name type="scientific">Intestinimonas butyriciproducens</name>
    <dbReference type="NCBI Taxonomy" id="1297617"/>
    <lineage>
        <taxon>Bacteria</taxon>
        <taxon>Bacillati</taxon>
        <taxon>Bacillota</taxon>
        <taxon>Clostridia</taxon>
        <taxon>Eubacteriales</taxon>
        <taxon>Intestinimonas</taxon>
    </lineage>
</organism>
<keyword evidence="2" id="KW-0238">DNA-binding</keyword>
<dbReference type="SMART" id="SM00345">
    <property type="entry name" value="HTH_GNTR"/>
    <property type="match status" value="1"/>
</dbReference>
<dbReference type="KEGG" id="ibu:IB211_03294c"/>
<evidence type="ECO:0000313" key="6">
    <source>
        <dbReference type="Proteomes" id="UP000064844"/>
    </source>
</evidence>
<evidence type="ECO:0000256" key="1">
    <source>
        <dbReference type="ARBA" id="ARBA00023015"/>
    </source>
</evidence>
<dbReference type="Gene3D" id="3.40.1410.10">
    <property type="entry name" value="Chorismate lyase-like"/>
    <property type="match status" value="1"/>
</dbReference>
<dbReference type="InterPro" id="IPR028978">
    <property type="entry name" value="Chorismate_lyase_/UTRA_dom_sf"/>
</dbReference>
<dbReference type="CDD" id="cd07377">
    <property type="entry name" value="WHTH_GntR"/>
    <property type="match status" value="1"/>
</dbReference>
<dbReference type="InterPro" id="IPR011663">
    <property type="entry name" value="UTRA"/>
</dbReference>
<dbReference type="AlphaFoldDB" id="A0A0S2W8X2"/>
<dbReference type="PROSITE" id="PS50949">
    <property type="entry name" value="HTH_GNTR"/>
    <property type="match status" value="1"/>
</dbReference>
<dbReference type="EMBL" id="CP011307">
    <property type="protein sequence ID" value="ALP95682.1"/>
    <property type="molecule type" value="Genomic_DNA"/>
</dbReference>
<dbReference type="InterPro" id="IPR000524">
    <property type="entry name" value="Tscrpt_reg_HTH_GntR"/>
</dbReference>
<evidence type="ECO:0000256" key="2">
    <source>
        <dbReference type="ARBA" id="ARBA00023125"/>
    </source>
</evidence>
<dbReference type="Gene3D" id="1.10.10.10">
    <property type="entry name" value="Winged helix-like DNA-binding domain superfamily/Winged helix DNA-binding domain"/>
    <property type="match status" value="1"/>
</dbReference>
<dbReference type="PRINTS" id="PR00035">
    <property type="entry name" value="HTHGNTR"/>
</dbReference>
<dbReference type="SUPFAM" id="SSF64288">
    <property type="entry name" value="Chorismate lyase-like"/>
    <property type="match status" value="1"/>
</dbReference>
<dbReference type="STRING" id="1297617.IB211_03294c"/>
<dbReference type="InterPro" id="IPR050679">
    <property type="entry name" value="Bact_HTH_transcr_reg"/>
</dbReference>
<dbReference type="InterPro" id="IPR036390">
    <property type="entry name" value="WH_DNA-bd_sf"/>
</dbReference>
<dbReference type="SUPFAM" id="SSF46785">
    <property type="entry name" value="Winged helix' DNA-binding domain"/>
    <property type="match status" value="1"/>
</dbReference>
<proteinExistence type="predicted"/>
<reference evidence="5 6" key="1">
    <citation type="journal article" date="2015" name="Nat. Commun.">
        <title>Production of butyrate from lysine and the Amadori product fructoselysine by a human gut commensal.</title>
        <authorList>
            <person name="Bui T.P."/>
            <person name="Ritari J."/>
            <person name="Boeren S."/>
            <person name="de Waard P."/>
            <person name="Plugge C.M."/>
            <person name="de Vos W.M."/>
        </authorList>
    </citation>
    <scope>NUCLEOTIDE SEQUENCE [LARGE SCALE GENOMIC DNA]</scope>
    <source>
        <strain evidence="5 6">AF211</strain>
    </source>
</reference>
<sequence>MDCGTLFALDKTNAKPLHIQIEESILQKLESKEWAPGKLIPSENELSHIYGVSRTTVRNVITKLVQEGLLFRIPGKGTYVAEPKIVAHSLSYAGIREQLEQMGYEVTTQLISLDLETADQKILQYFPGLDAPYFYVVRRLRILKGEPLSIHISYLPQSYCPGIDRYDLSSEQLCTVLSQAYGLNRAKAVETLESVAAKPAEASLLNIFPGQPLLLLQDQILDADGRTFEYSKVIFRGEKIKITMEI</sequence>
<gene>
    <name evidence="5" type="ORF">IB211_03294c</name>
</gene>
<evidence type="ECO:0000259" key="4">
    <source>
        <dbReference type="PROSITE" id="PS50949"/>
    </source>
</evidence>
<reference evidence="6" key="2">
    <citation type="submission" date="2015-04" db="EMBL/GenBank/DDBJ databases">
        <title>A butyrogenic pathway from the amino acid lysine in a human gut commensal.</title>
        <authorList>
            <person name="de Vos W.M."/>
            <person name="Bui N.T.P."/>
            <person name="Plugge C.M."/>
            <person name="Ritari J."/>
        </authorList>
    </citation>
    <scope>NUCLEOTIDE SEQUENCE [LARGE SCALE GENOMIC DNA]</scope>
    <source>
        <strain evidence="6">AF211</strain>
    </source>
</reference>
<dbReference type="PANTHER" id="PTHR44846">
    <property type="entry name" value="MANNOSYL-D-GLYCERATE TRANSPORT/METABOLISM SYSTEM REPRESSOR MNGR-RELATED"/>
    <property type="match status" value="1"/>
</dbReference>
<dbReference type="RefSeq" id="WP_033118249.1">
    <property type="nucleotide sequence ID" value="NZ_CALICV010000114.1"/>
</dbReference>
<keyword evidence="3" id="KW-0804">Transcription</keyword>
<protein>
    <submittedName>
        <fullName evidence="5">Putative transcriptional regulator of N-Acetylglucosamine utilization, GntRNA family</fullName>
    </submittedName>
</protein>
<evidence type="ECO:0000256" key="3">
    <source>
        <dbReference type="ARBA" id="ARBA00023163"/>
    </source>
</evidence>
<name>A0A0S2W8X2_9FIRM</name>
<dbReference type="FunFam" id="1.10.10.10:FF:000079">
    <property type="entry name" value="GntR family transcriptional regulator"/>
    <property type="match status" value="1"/>
</dbReference>
<dbReference type="GO" id="GO:0045892">
    <property type="term" value="P:negative regulation of DNA-templated transcription"/>
    <property type="evidence" value="ECO:0007669"/>
    <property type="project" value="TreeGrafter"/>
</dbReference>
<dbReference type="Proteomes" id="UP000064844">
    <property type="component" value="Chromosome"/>
</dbReference>
<dbReference type="InterPro" id="IPR036388">
    <property type="entry name" value="WH-like_DNA-bd_sf"/>
</dbReference>
<evidence type="ECO:0000313" key="5">
    <source>
        <dbReference type="EMBL" id="ALP95682.1"/>
    </source>
</evidence>
<keyword evidence="6" id="KW-1185">Reference proteome</keyword>
<dbReference type="Pfam" id="PF07702">
    <property type="entry name" value="UTRA"/>
    <property type="match status" value="1"/>
</dbReference>
<dbReference type="SMART" id="SM00866">
    <property type="entry name" value="UTRA"/>
    <property type="match status" value="1"/>
</dbReference>
<feature type="domain" description="HTH gntR-type" evidence="4">
    <location>
        <begin position="15"/>
        <end position="83"/>
    </location>
</feature>
<dbReference type="GO" id="GO:0003677">
    <property type="term" value="F:DNA binding"/>
    <property type="evidence" value="ECO:0007669"/>
    <property type="project" value="UniProtKB-KW"/>
</dbReference>
<dbReference type="GO" id="GO:0003700">
    <property type="term" value="F:DNA-binding transcription factor activity"/>
    <property type="evidence" value="ECO:0007669"/>
    <property type="project" value="InterPro"/>
</dbReference>
<dbReference type="eggNOG" id="COG2188">
    <property type="taxonomic scope" value="Bacteria"/>
</dbReference>
<dbReference type="Pfam" id="PF00392">
    <property type="entry name" value="GntR"/>
    <property type="match status" value="1"/>
</dbReference>
<keyword evidence="1" id="KW-0805">Transcription regulation</keyword>
<accession>A0A0S2W8X2</accession>
<dbReference type="PANTHER" id="PTHR44846:SF1">
    <property type="entry name" value="MANNOSYL-D-GLYCERATE TRANSPORT_METABOLISM SYSTEM REPRESSOR MNGR-RELATED"/>
    <property type="match status" value="1"/>
</dbReference>